<reference evidence="2 3" key="1">
    <citation type="submission" date="2019-09" db="EMBL/GenBank/DDBJ databases">
        <title>The draft genomes of Allium pathogen Pseudomonas sp.</title>
        <authorList>
            <person name="Fujikawa T."/>
            <person name="Sawada H."/>
        </authorList>
    </citation>
    <scope>NUCLEOTIDE SEQUENCE [LARGE SCALE GENOMIC DNA]</scope>
    <source>
        <strain evidence="2 3">MAFF 730085</strain>
    </source>
</reference>
<comment type="caution">
    <text evidence="2">The sequence shown here is derived from an EMBL/GenBank/DDBJ whole genome shotgun (WGS) entry which is preliminary data.</text>
</comment>
<dbReference type="AlphaFoldDB" id="A0A5N7JTV0"/>
<accession>A0A5N7JTV0</accession>
<dbReference type="Proteomes" id="UP000325438">
    <property type="component" value="Unassembled WGS sequence"/>
</dbReference>
<name>A0A5N7JTV0_9PSED</name>
<proteinExistence type="predicted"/>
<organism evidence="2 3">
    <name type="scientific">Pseudomonas kitaguniensis</name>
    <dbReference type="NCBI Taxonomy" id="2607908"/>
    <lineage>
        <taxon>Bacteria</taxon>
        <taxon>Pseudomonadati</taxon>
        <taxon>Pseudomonadota</taxon>
        <taxon>Gammaproteobacteria</taxon>
        <taxon>Pseudomonadales</taxon>
        <taxon>Pseudomonadaceae</taxon>
        <taxon>Pseudomonas</taxon>
    </lineage>
</organism>
<feature type="region of interest" description="Disordered" evidence="1">
    <location>
        <begin position="1"/>
        <end position="38"/>
    </location>
</feature>
<dbReference type="RefSeq" id="WP_152749550.1">
    <property type="nucleotide sequence ID" value="NZ_JBLZPT010000014.1"/>
</dbReference>
<evidence type="ECO:0000313" key="3">
    <source>
        <dbReference type="Proteomes" id="UP000325438"/>
    </source>
</evidence>
<sequence length="1255" mass="136126">MTVQSAGSLRGALPTNRPPQPSADVGAGATNPLTHSLPVAQNPQASTAAADARLAQHYAKLVLTSQRIPVPPESTLGHWIEALKLAADSPLLKRLAALVGVSVKTLYINPDKGELHFEGGARLNRQSPELADLPGGNDLIDSLMAAAKVLAPYGNVNLPYDYQPDGFGNFTVDSSVIQHFYHEPPTVSRQQTIIRSEELSSVPLFRGHDALPDNDKLLNVLRVIGDAQQLDNVLGAMKAQIDKPDAQLDLDAIVVEVAPHSALWSAQQKQPVTLSLKQLIIGHGLQVPVTLDALANVHRALSVAPLRAPSEGDYGGLLSKDMPLGEADQHKISEVVSDWKALQTQVPLDGQGRAPSLIEYLQRAVPASVTARAGEDIEAFLKALISTPQARALGKQLQEAIGALPTQTSAQESLLAALGLDADPVAGQQRNNLAGYNLRQKDNWGLSPAHIKQRFEKHLESRFGPQLAKVVAYQLLALSAPEFLVKDQPPALVYGSQQWASFSSAVMRRELDTPGASAGHAYADIMQRDALEPITEVGQAQLQAAAMRSVVDWGIANEVIEQSSDDAYAAETIDRAVIALQKQVDNLVERSNAVDVPMPNRRALALAELSRVYGVKMERFFEDKTLLGDLPPGSRKRGTYSLLDIYMSGDLYKHAWTASNKHFTTADIQAGFSKLADIKTTFYKKFDAYVDGVKQYVETSFQYQLSLLPVEDRLMIERGKVTTFDLGSPSRHKGPVRAGHPMVDYIESGTILIRAEMGAKSRHYLYSPSKGKILKDMDPSRPGLWTPGSRLYFSMERPGRPAEQEDTVTILWQARRAEWTKKDKIDFAALSIYPSKSLETPLTEPYPRSEAMVASKRANELASVVSAFFSRGVNDAKKISYGETTQERDVRRDKAGMAFLRSLIPFYDAVKSFKNGRPLEGSLYLLLDLIGLVVPAFKGGALAVKTGAKGLASTMSFLKGFVTAGVKAANPLLGLYDIGRGVFQLAKLAKRGFKSASPLFNKLHHARGHSGSFDIPRAGKTDSVAEGIYRPVGATAEALPTQAVQRNGKWYAYDAHSMLPYGAPLKGFTPNAGSGFFKQAADVAVNATIDAGFDAGVGLAFQLLQPRKLVQRSFQLPSLPQTESEQLDAADSVGRIVDQTWIARAQTLQRAVQLANEDFAEVAGVEVQAADIASQEVPTDISQHLDQMDADLGALEEHVDEGAQALSVFFKRHIPAPVDLLSSNSVRDRLNAIEKRLAAVNKALRKMKALGSEAA</sequence>
<protein>
    <submittedName>
        <fullName evidence="2">Uncharacterized protein</fullName>
    </submittedName>
</protein>
<dbReference type="EMBL" id="VUBA01000071">
    <property type="protein sequence ID" value="MPQ84814.1"/>
    <property type="molecule type" value="Genomic_DNA"/>
</dbReference>
<evidence type="ECO:0000313" key="2">
    <source>
        <dbReference type="EMBL" id="MPQ84814.1"/>
    </source>
</evidence>
<gene>
    <name evidence="2" type="ORF">F0170_12980</name>
</gene>
<evidence type="ECO:0000256" key="1">
    <source>
        <dbReference type="SAM" id="MobiDB-lite"/>
    </source>
</evidence>